<gene>
    <name evidence="5" type="ORF">KOW79_010416</name>
</gene>
<dbReference type="AlphaFoldDB" id="A0A9D3NTV1"/>
<keyword evidence="2" id="KW-0325">Glycoprotein</keyword>
<evidence type="ECO:0000259" key="4">
    <source>
        <dbReference type="PROSITE" id="PS50835"/>
    </source>
</evidence>
<feature type="chain" id="PRO_5039335958" description="Ig-like domain-containing protein" evidence="3">
    <location>
        <begin position="20"/>
        <end position="164"/>
    </location>
</feature>
<evidence type="ECO:0000256" key="3">
    <source>
        <dbReference type="SAM" id="SignalP"/>
    </source>
</evidence>
<dbReference type="SMART" id="SM00409">
    <property type="entry name" value="IG"/>
    <property type="match status" value="1"/>
</dbReference>
<dbReference type="InterPro" id="IPR003599">
    <property type="entry name" value="Ig_sub"/>
</dbReference>
<evidence type="ECO:0000256" key="1">
    <source>
        <dbReference type="ARBA" id="ARBA00023157"/>
    </source>
</evidence>
<dbReference type="InterPro" id="IPR036179">
    <property type="entry name" value="Ig-like_dom_sf"/>
</dbReference>
<keyword evidence="6" id="KW-1185">Reference proteome</keyword>
<dbReference type="Proteomes" id="UP000824219">
    <property type="component" value="Linkage Group LG11"/>
</dbReference>
<dbReference type="InterPro" id="IPR051755">
    <property type="entry name" value="Ig-like_CS_Receptor"/>
</dbReference>
<evidence type="ECO:0000313" key="5">
    <source>
        <dbReference type="EMBL" id="KAG7327015.1"/>
    </source>
</evidence>
<evidence type="ECO:0000256" key="2">
    <source>
        <dbReference type="ARBA" id="ARBA00023180"/>
    </source>
</evidence>
<protein>
    <recommendedName>
        <fullName evidence="4">Ig-like domain-containing protein</fullName>
    </recommendedName>
</protein>
<keyword evidence="3" id="KW-0732">Signal</keyword>
<dbReference type="PANTHER" id="PTHR19971">
    <property type="entry name" value="SIGNAL-REGULATORY PROTEIN BETA"/>
    <property type="match status" value="1"/>
</dbReference>
<comment type="caution">
    <text evidence="5">The sequence shown here is derived from an EMBL/GenBank/DDBJ whole genome shotgun (WGS) entry which is preliminary data.</text>
</comment>
<dbReference type="Gene3D" id="2.60.40.10">
    <property type="entry name" value="Immunoglobulins"/>
    <property type="match status" value="1"/>
</dbReference>
<dbReference type="Pfam" id="PF07686">
    <property type="entry name" value="V-set"/>
    <property type="match status" value="1"/>
</dbReference>
<reference evidence="5 6" key="1">
    <citation type="submission" date="2021-06" db="EMBL/GenBank/DDBJ databases">
        <title>Chromosome-level genome assembly of the red-tail catfish (Hemibagrus wyckioides).</title>
        <authorList>
            <person name="Shao F."/>
        </authorList>
    </citation>
    <scope>NUCLEOTIDE SEQUENCE [LARGE SCALE GENOMIC DNA]</scope>
    <source>
        <strain evidence="5">EC202008001</strain>
        <tissue evidence="5">Blood</tissue>
    </source>
</reference>
<dbReference type="InterPro" id="IPR013783">
    <property type="entry name" value="Ig-like_fold"/>
</dbReference>
<dbReference type="InterPro" id="IPR013106">
    <property type="entry name" value="Ig_V-set"/>
</dbReference>
<dbReference type="EMBL" id="JAHKSW010000011">
    <property type="protein sequence ID" value="KAG7327015.1"/>
    <property type="molecule type" value="Genomic_DNA"/>
</dbReference>
<organism evidence="5 6">
    <name type="scientific">Hemibagrus wyckioides</name>
    <dbReference type="NCBI Taxonomy" id="337641"/>
    <lineage>
        <taxon>Eukaryota</taxon>
        <taxon>Metazoa</taxon>
        <taxon>Chordata</taxon>
        <taxon>Craniata</taxon>
        <taxon>Vertebrata</taxon>
        <taxon>Euteleostomi</taxon>
        <taxon>Actinopterygii</taxon>
        <taxon>Neopterygii</taxon>
        <taxon>Teleostei</taxon>
        <taxon>Ostariophysi</taxon>
        <taxon>Siluriformes</taxon>
        <taxon>Bagridae</taxon>
        <taxon>Hemibagrus</taxon>
    </lineage>
</organism>
<accession>A0A9D3NTV1</accession>
<proteinExistence type="predicted"/>
<feature type="signal peptide" evidence="3">
    <location>
        <begin position="1"/>
        <end position="19"/>
    </location>
</feature>
<dbReference type="PROSITE" id="PS50835">
    <property type="entry name" value="IG_LIKE"/>
    <property type="match status" value="1"/>
</dbReference>
<keyword evidence="1" id="KW-1015">Disulfide bond</keyword>
<dbReference type="SUPFAM" id="SSF48726">
    <property type="entry name" value="Immunoglobulin"/>
    <property type="match status" value="1"/>
</dbReference>
<name>A0A9D3NTV1_9TELE</name>
<dbReference type="InterPro" id="IPR007110">
    <property type="entry name" value="Ig-like_dom"/>
</dbReference>
<sequence length="164" mass="18249">MRAAAFLTLTVLLCTDADGNTLSVITEKSVNALCGQEVTLNCRFEQPVKVVEYYWYWRHGNMTETICDYKNSTRKSTNCSYKNNQDLLLNIQKVSPSYSGKYICMLMADSGHGTNDSQLHVSVCNVQSISPRGPPNHACAPESKWIIFLVSFTAVLLLMSDPGI</sequence>
<feature type="domain" description="Ig-like" evidence="4">
    <location>
        <begin position="20"/>
        <end position="122"/>
    </location>
</feature>
<evidence type="ECO:0000313" key="6">
    <source>
        <dbReference type="Proteomes" id="UP000824219"/>
    </source>
</evidence>